<reference evidence="2" key="1">
    <citation type="submission" date="2018-05" db="EMBL/GenBank/DDBJ databases">
        <title>Leptospira yasudae sp. nov. and Leptospira stimsonii sp. nov., two pathogenic species of the genus Leptospira isolated from environmental sources.</title>
        <authorList>
            <person name="Casanovas-Massana A."/>
            <person name="Hamond C."/>
            <person name="Santos L.A."/>
            <person name="Hacker K.P."/>
            <person name="Balassiano I."/>
            <person name="Medeiros M.A."/>
            <person name="Reis M.G."/>
            <person name="Ko A.I."/>
            <person name="Wunder E.A."/>
        </authorList>
    </citation>
    <scope>NUCLEOTIDE SEQUENCE [LARGE SCALE GENOMIC DNA]</scope>
    <source>
        <strain evidence="2">B21</strain>
    </source>
</reference>
<keyword evidence="2" id="KW-1185">Reference proteome</keyword>
<evidence type="ECO:0000313" key="2">
    <source>
        <dbReference type="Proteomes" id="UP000285569"/>
    </source>
</evidence>
<dbReference type="Proteomes" id="UP000285569">
    <property type="component" value="Unassembled WGS sequence"/>
</dbReference>
<reference evidence="1 2" key="2">
    <citation type="journal article" date="2020" name="Int. J. Syst. Evol. Microbiol.">
        <title>Leptospira yasudae sp. nov. and Leptospira stimsonii sp. nov., two new species of the pathogenic group isolated from environmental sources.</title>
        <authorList>
            <person name="Casanovas-Massana A."/>
            <person name="Hamond C."/>
            <person name="Santos L.A."/>
            <person name="de Oliveira D."/>
            <person name="Hacker K.P."/>
            <person name="Balassiano I."/>
            <person name="Costa F."/>
            <person name="Medeiros M.A."/>
            <person name="Reis M.G."/>
            <person name="Ko A.I."/>
            <person name="Wunder E.A."/>
        </authorList>
    </citation>
    <scope>NUCLEOTIDE SEQUENCE [LARGE SCALE GENOMIC DNA]</scope>
    <source>
        <strain evidence="1 2">B21</strain>
    </source>
</reference>
<dbReference type="EMBL" id="QHCR01000002">
    <property type="protein sequence ID" value="RHX81479.1"/>
    <property type="molecule type" value="Genomic_DNA"/>
</dbReference>
<sequence length="61" mass="7425">MPVKCRKLFLSYNSKQRNINVFEYILRNILFFSNLMSVFRIDSDMMSSYYSSKRKIETLTR</sequence>
<comment type="caution">
    <text evidence="1">The sequence shown here is derived from an EMBL/GenBank/DDBJ whole genome shotgun (WGS) entry which is preliminary data.</text>
</comment>
<protein>
    <submittedName>
        <fullName evidence="1">Uncharacterized protein</fullName>
    </submittedName>
</protein>
<proteinExistence type="predicted"/>
<evidence type="ECO:0000313" key="1">
    <source>
        <dbReference type="EMBL" id="RHX81479.1"/>
    </source>
</evidence>
<organism evidence="1 2">
    <name type="scientific">Leptospira yasudae</name>
    <dbReference type="NCBI Taxonomy" id="2202201"/>
    <lineage>
        <taxon>Bacteria</taxon>
        <taxon>Pseudomonadati</taxon>
        <taxon>Spirochaetota</taxon>
        <taxon>Spirochaetia</taxon>
        <taxon>Leptospirales</taxon>
        <taxon>Leptospiraceae</taxon>
        <taxon>Leptospira</taxon>
    </lineage>
</organism>
<accession>A0ABX9M6D6</accession>
<name>A0ABX9M6D6_9LEPT</name>
<gene>
    <name evidence="1" type="ORF">DLM77_05145</name>
</gene>